<evidence type="ECO:0000256" key="1">
    <source>
        <dbReference type="ARBA" id="ARBA00006484"/>
    </source>
</evidence>
<dbReference type="AlphaFoldDB" id="A0A0E1X8N0"/>
<dbReference type="CDD" id="cd05233">
    <property type="entry name" value="SDR_c"/>
    <property type="match status" value="1"/>
</dbReference>
<dbReference type="GeneID" id="45125454"/>
<dbReference type="SMART" id="SM00822">
    <property type="entry name" value="PKS_KR"/>
    <property type="match status" value="1"/>
</dbReference>
<dbReference type="Proteomes" id="UP000004659">
    <property type="component" value="Unassembled WGS sequence"/>
</dbReference>
<dbReference type="FunFam" id="3.40.50.720:FF:000084">
    <property type="entry name" value="Short-chain dehydrogenase reductase"/>
    <property type="match status" value="1"/>
</dbReference>
<feature type="domain" description="Ketoreductase" evidence="4">
    <location>
        <begin position="8"/>
        <end position="187"/>
    </location>
</feature>
<dbReference type="Pfam" id="PF13561">
    <property type="entry name" value="adh_short_C2"/>
    <property type="match status" value="1"/>
</dbReference>
<accession>A0A0E1X8N0</accession>
<dbReference type="EMBL" id="EQ999534">
    <property type="protein sequence ID" value="EEZ29552.1"/>
    <property type="molecule type" value="Genomic_DNA"/>
</dbReference>
<dbReference type="SUPFAM" id="SSF51735">
    <property type="entry name" value="NAD(P)-binding Rossmann-fold domains"/>
    <property type="match status" value="1"/>
</dbReference>
<dbReference type="PRINTS" id="PR00081">
    <property type="entry name" value="GDHRDH"/>
</dbReference>
<organism evidence="5">
    <name type="scientific">Brucella pinnipedialis M292/94/1</name>
    <dbReference type="NCBI Taxonomy" id="520462"/>
    <lineage>
        <taxon>Bacteria</taxon>
        <taxon>Pseudomonadati</taxon>
        <taxon>Pseudomonadota</taxon>
        <taxon>Alphaproteobacteria</taxon>
        <taxon>Hyphomicrobiales</taxon>
        <taxon>Brucellaceae</taxon>
        <taxon>Brucella/Ochrobactrum group</taxon>
        <taxon>Brucella</taxon>
    </lineage>
</organism>
<evidence type="ECO:0000313" key="5">
    <source>
        <dbReference type="EMBL" id="EEZ29552.1"/>
    </source>
</evidence>
<dbReference type="Gene3D" id="3.40.50.720">
    <property type="entry name" value="NAD(P)-binding Rossmann-like Domain"/>
    <property type="match status" value="1"/>
</dbReference>
<dbReference type="PANTHER" id="PTHR24321">
    <property type="entry name" value="DEHYDROGENASES, SHORT CHAIN"/>
    <property type="match status" value="1"/>
</dbReference>
<protein>
    <submittedName>
        <fullName evidence="5">Short-chain dehydrogenase/reductase SDR</fullName>
    </submittedName>
</protein>
<gene>
    <name evidence="5" type="ORF">BALG_02905</name>
</gene>
<keyword evidence="3" id="KW-0520">NAD</keyword>
<keyword evidence="2" id="KW-0560">Oxidoreductase</keyword>
<dbReference type="InterPro" id="IPR036291">
    <property type="entry name" value="NAD(P)-bd_dom_sf"/>
</dbReference>
<dbReference type="HOGENOM" id="CLU_010194_1_1_5"/>
<evidence type="ECO:0000256" key="2">
    <source>
        <dbReference type="ARBA" id="ARBA00023002"/>
    </source>
</evidence>
<dbReference type="InterPro" id="IPR002347">
    <property type="entry name" value="SDR_fam"/>
</dbReference>
<comment type="similarity">
    <text evidence="1">Belongs to the short-chain dehydrogenases/reductases (SDR) family.</text>
</comment>
<dbReference type="NCBIfam" id="NF005559">
    <property type="entry name" value="PRK07231.1"/>
    <property type="match status" value="1"/>
</dbReference>
<reference evidence="5" key="1">
    <citation type="submission" date="2009-01" db="EMBL/GenBank/DDBJ databases">
        <title>The Genome Sequence of Brucella pinnipedialis M292/94/1.</title>
        <authorList>
            <consortium name="The Broad Institute Genome Sequencing Platform"/>
            <person name="Ward D."/>
            <person name="Young S.K."/>
            <person name="Kodira C.D."/>
            <person name="Zeng Q."/>
            <person name="Koehrsen M."/>
            <person name="Alvarado L."/>
            <person name="Berlin A."/>
            <person name="Borenstein D."/>
            <person name="Chen Z."/>
            <person name="Engels R."/>
            <person name="Freedman E."/>
            <person name="Gellesch M."/>
            <person name="Goldberg J."/>
            <person name="Griggs A."/>
            <person name="Gujja S."/>
            <person name="Heiman D."/>
            <person name="Hepburn T."/>
            <person name="Howarth C."/>
            <person name="Jen D."/>
            <person name="Larson L."/>
            <person name="Lewis B."/>
            <person name="Mehta T."/>
            <person name="Park D."/>
            <person name="Pearson M."/>
            <person name="Roberts A."/>
            <person name="Saif S."/>
            <person name="Shea T."/>
            <person name="Shenoy N."/>
            <person name="Sisk P."/>
            <person name="Stolte C."/>
            <person name="Sykes S."/>
            <person name="Walk T."/>
            <person name="White J."/>
            <person name="Yandava C."/>
            <person name="Whatmore A.M."/>
            <person name="Perrett L.L."/>
            <person name="O'Callaghan D."/>
            <person name="Nusbaum C."/>
            <person name="Galagan J."/>
            <person name="Birren B."/>
        </authorList>
    </citation>
    <scope>NUCLEOTIDE SEQUENCE [LARGE SCALE GENOMIC DNA]</scope>
    <source>
        <strain evidence="5">M292/94/1</strain>
    </source>
</reference>
<sequence length="245" mass="26042">MKFEFENRTLVLTGANGGIGRAIAELFHASGANLVLTDLDREGLDAFAASLGSPERIATIKADASSADDAEKTVALAMERFGGIDFLVPSAGIYQAKPFAEMSDADWHRTISINLDGVFYLCKRALPALKEDSSIVTLASLAAYRGAYVNAHYGATKGAMVSMTRALSRELAPKTRVNGVAPGIIETPMTSELLKTRMDETMTQTPLKRLGKPSEIASVIAFLCSPAASFVTGETIQVNGGIYMA</sequence>
<name>A0A0E1X8N0_9HYPH</name>
<dbReference type="GO" id="GO:0016491">
    <property type="term" value="F:oxidoreductase activity"/>
    <property type="evidence" value="ECO:0007669"/>
    <property type="project" value="UniProtKB-KW"/>
</dbReference>
<evidence type="ECO:0000256" key="3">
    <source>
        <dbReference type="ARBA" id="ARBA00023027"/>
    </source>
</evidence>
<dbReference type="PRINTS" id="PR00080">
    <property type="entry name" value="SDRFAMILY"/>
</dbReference>
<evidence type="ECO:0000259" key="4">
    <source>
        <dbReference type="SMART" id="SM00822"/>
    </source>
</evidence>
<dbReference type="PROSITE" id="PS00061">
    <property type="entry name" value="ADH_SHORT"/>
    <property type="match status" value="1"/>
</dbReference>
<dbReference type="RefSeq" id="WP_004688798.1">
    <property type="nucleotide sequence ID" value="NZ_EQ999534.1"/>
</dbReference>
<dbReference type="PANTHER" id="PTHR24321:SF8">
    <property type="entry name" value="ESTRADIOL 17-BETA-DEHYDROGENASE 8-RELATED"/>
    <property type="match status" value="1"/>
</dbReference>
<proteinExistence type="inferred from homology"/>
<dbReference type="InterPro" id="IPR057326">
    <property type="entry name" value="KR_dom"/>
</dbReference>
<dbReference type="InterPro" id="IPR020904">
    <property type="entry name" value="Sc_DH/Rdtase_CS"/>
</dbReference>